<name>A0A227PII3_9FLAO</name>
<sequence>MINLLGKMMLLWKTVIDGFICLLLLYKFNYKQLLTMKRFTVRVQLHTKEGKHYELDSEAYKVLHAEMERLGFTKTIESVRGSIHDLPSAEYNFMTSNDSITKHHILKEARKAGSSTGQFFSILVTPVSEVGRCWYNLDETEESED</sequence>
<evidence type="ECO:0000313" key="2">
    <source>
        <dbReference type="Proteomes" id="UP000214684"/>
    </source>
</evidence>
<keyword evidence="2" id="KW-1185">Reference proteome</keyword>
<comment type="caution">
    <text evidence="1">The sequence shown here is derived from an EMBL/GenBank/DDBJ whole genome shotgun (WGS) entry which is preliminary data.</text>
</comment>
<gene>
    <name evidence="1" type="ORF">B0A64_00030</name>
</gene>
<dbReference type="EMBL" id="MUGS01000001">
    <property type="protein sequence ID" value="OXG09652.1"/>
    <property type="molecule type" value="Genomic_DNA"/>
</dbReference>
<reference evidence="1 2" key="1">
    <citation type="submission" date="2016-11" db="EMBL/GenBank/DDBJ databases">
        <title>Whole genomes of Flavobacteriaceae.</title>
        <authorList>
            <person name="Stine C."/>
            <person name="Li C."/>
            <person name="Tadesse D."/>
        </authorList>
    </citation>
    <scope>NUCLEOTIDE SEQUENCE [LARGE SCALE GENOMIC DNA]</scope>
    <source>
        <strain evidence="1 2">DSM 24704</strain>
    </source>
</reference>
<evidence type="ECO:0000313" key="1">
    <source>
        <dbReference type="EMBL" id="OXG09652.1"/>
    </source>
</evidence>
<dbReference type="Proteomes" id="UP000214684">
    <property type="component" value="Unassembled WGS sequence"/>
</dbReference>
<organism evidence="1 2">
    <name type="scientific">Flavobacterium araucananum</name>
    <dbReference type="NCBI Taxonomy" id="946678"/>
    <lineage>
        <taxon>Bacteria</taxon>
        <taxon>Pseudomonadati</taxon>
        <taxon>Bacteroidota</taxon>
        <taxon>Flavobacteriia</taxon>
        <taxon>Flavobacteriales</taxon>
        <taxon>Flavobacteriaceae</taxon>
        <taxon>Flavobacterium</taxon>
    </lineage>
</organism>
<accession>A0A227PII3</accession>
<proteinExistence type="predicted"/>
<dbReference type="AlphaFoldDB" id="A0A227PII3"/>
<protein>
    <submittedName>
        <fullName evidence="1">Uncharacterized protein</fullName>
    </submittedName>
</protein>